<dbReference type="SMART" id="SM00342">
    <property type="entry name" value="HTH_ARAC"/>
    <property type="match status" value="1"/>
</dbReference>
<dbReference type="InterPro" id="IPR018060">
    <property type="entry name" value="HTH_AraC"/>
</dbReference>
<dbReference type="PROSITE" id="PS00041">
    <property type="entry name" value="HTH_ARAC_FAMILY_1"/>
    <property type="match status" value="1"/>
</dbReference>
<evidence type="ECO:0000313" key="5">
    <source>
        <dbReference type="EMBL" id="EID78010.1"/>
    </source>
</evidence>
<evidence type="ECO:0000313" key="6">
    <source>
        <dbReference type="Proteomes" id="UP000006447"/>
    </source>
</evidence>
<dbReference type="PANTHER" id="PTHR43436:SF1">
    <property type="entry name" value="TRANSCRIPTIONAL REGULATORY PROTEIN"/>
    <property type="match status" value="1"/>
</dbReference>
<dbReference type="SUPFAM" id="SSF46689">
    <property type="entry name" value="Homeodomain-like"/>
    <property type="match status" value="2"/>
</dbReference>
<dbReference type="GO" id="GO:0003700">
    <property type="term" value="F:DNA-binding transcription factor activity"/>
    <property type="evidence" value="ECO:0007669"/>
    <property type="project" value="InterPro"/>
</dbReference>
<dbReference type="PANTHER" id="PTHR43436">
    <property type="entry name" value="ARAC-FAMILY TRANSCRIPTIONAL REGULATOR"/>
    <property type="match status" value="1"/>
</dbReference>
<name>I0WNP4_RHOOP</name>
<evidence type="ECO:0000256" key="1">
    <source>
        <dbReference type="ARBA" id="ARBA00023015"/>
    </source>
</evidence>
<dbReference type="Gene3D" id="1.10.10.60">
    <property type="entry name" value="Homeodomain-like"/>
    <property type="match status" value="2"/>
</dbReference>
<dbReference type="InterPro" id="IPR009594">
    <property type="entry name" value="Tscrpt_reg_HTH_AraC_N"/>
</dbReference>
<proteinExistence type="predicted"/>
<protein>
    <submittedName>
        <fullName evidence="5">AraC family transcriptional regulator</fullName>
    </submittedName>
</protein>
<dbReference type="InterPro" id="IPR018062">
    <property type="entry name" value="HTH_AraC-typ_CS"/>
</dbReference>
<keyword evidence="1" id="KW-0805">Transcription regulation</keyword>
<keyword evidence="2" id="KW-0238">DNA-binding</keyword>
<dbReference type="Pfam" id="PF12833">
    <property type="entry name" value="HTH_18"/>
    <property type="match status" value="1"/>
</dbReference>
<comment type="caution">
    <text evidence="5">The sequence shown here is derived from an EMBL/GenBank/DDBJ whole genome shotgun (WGS) entry which is preliminary data.</text>
</comment>
<evidence type="ECO:0000256" key="2">
    <source>
        <dbReference type="ARBA" id="ARBA00023125"/>
    </source>
</evidence>
<evidence type="ECO:0000259" key="4">
    <source>
        <dbReference type="PROSITE" id="PS01124"/>
    </source>
</evidence>
<dbReference type="Proteomes" id="UP000006447">
    <property type="component" value="Unassembled WGS sequence"/>
</dbReference>
<dbReference type="PROSITE" id="PS01124">
    <property type="entry name" value="HTH_ARAC_FAMILY_2"/>
    <property type="match status" value="1"/>
</dbReference>
<reference evidence="5 6" key="1">
    <citation type="journal article" date="2012" name="J. Bacteriol.">
        <title>Draft genome sequence of the nitrophenol-degrading actinomycete Rhodococcus imtechensis RKJ300.</title>
        <authorList>
            <person name="Vikram S."/>
            <person name="Kumar S."/>
            <person name="Subramanian S."/>
            <person name="Raghava G.P."/>
        </authorList>
    </citation>
    <scope>NUCLEOTIDE SEQUENCE [LARGE SCALE GENOMIC DNA]</scope>
    <source>
        <strain evidence="5 6">RKJ300</strain>
    </source>
</reference>
<dbReference type="InterPro" id="IPR009057">
    <property type="entry name" value="Homeodomain-like_sf"/>
</dbReference>
<dbReference type="GO" id="GO:0043565">
    <property type="term" value="F:sequence-specific DNA binding"/>
    <property type="evidence" value="ECO:0007669"/>
    <property type="project" value="InterPro"/>
</dbReference>
<keyword evidence="3" id="KW-0804">Transcription</keyword>
<dbReference type="Pfam" id="PF06719">
    <property type="entry name" value="AraC_N"/>
    <property type="match status" value="1"/>
</dbReference>
<dbReference type="InterPro" id="IPR020449">
    <property type="entry name" value="Tscrpt_reg_AraC-type_HTH"/>
</dbReference>
<dbReference type="EMBL" id="AJJH01000114">
    <property type="protein sequence ID" value="EID78010.1"/>
    <property type="molecule type" value="Genomic_DNA"/>
</dbReference>
<dbReference type="PATRIC" id="fig|1165867.3.peg.4196"/>
<accession>I0WNP4</accession>
<feature type="domain" description="HTH araC/xylS-type" evidence="4">
    <location>
        <begin position="188"/>
        <end position="286"/>
    </location>
</feature>
<dbReference type="AlphaFoldDB" id="I0WNP4"/>
<dbReference type="PRINTS" id="PR00032">
    <property type="entry name" value="HTHARAC"/>
</dbReference>
<evidence type="ECO:0000256" key="3">
    <source>
        <dbReference type="ARBA" id="ARBA00023163"/>
    </source>
</evidence>
<sequence length="295" mass="32281">MSIEEIRRLITTHAHKEDLGLPGVRINRITDPTQPTPSIAEPILAFSMQGAKRIALADRVYDQVPGAFMTVAVDLPITGHYVRASRAEPYLGFALELRSSSIAELLVEAASGLPGILTPPPPGISINPATPEMLDAVARLLALIERPVDAPVLAPLLEREILWRVLSGPAGPTVRQIGLRDSSLTYIGRAIRHLRSNAFEPIQVEELAQLSGMGISSFHKQFRAVTAMSPIQYQKRIRLQEARLQLFKRPHDIAAVAHSVGYSSASQFSREYRREFGVAPSADALRMCEEGQATA</sequence>
<gene>
    <name evidence="5" type="ORF">W59_20603</name>
</gene>
<organism evidence="5 6">
    <name type="scientific">Rhodococcus opacus RKJ300 = JCM 13270</name>
    <dbReference type="NCBI Taxonomy" id="1165867"/>
    <lineage>
        <taxon>Bacteria</taxon>
        <taxon>Bacillati</taxon>
        <taxon>Actinomycetota</taxon>
        <taxon>Actinomycetes</taxon>
        <taxon>Mycobacteriales</taxon>
        <taxon>Nocardiaceae</taxon>
        <taxon>Rhodococcus</taxon>
    </lineage>
</organism>